<sequence length="148" mass="16302">MEATKAKQNLEKVTSAASGYQRAVDVVNRRVIMEPSAVNQAQDEEEEDAVAEPMNIFDQAKSTSTSGGNKHGGRGGAFAMNPLLKMGEKPTFIPVRGLSAKHAKEKVLKVKRENQRYLKCNTITAPTLLKWRSRSVLVETLRMSCLAL</sequence>
<name>A0A9P6SUJ6_9FUNG</name>
<evidence type="ECO:0000313" key="2">
    <source>
        <dbReference type="Proteomes" id="UP000749646"/>
    </source>
</evidence>
<organism evidence="1 2">
    <name type="scientific">Modicella reniformis</name>
    <dbReference type="NCBI Taxonomy" id="1440133"/>
    <lineage>
        <taxon>Eukaryota</taxon>
        <taxon>Fungi</taxon>
        <taxon>Fungi incertae sedis</taxon>
        <taxon>Mucoromycota</taxon>
        <taxon>Mortierellomycotina</taxon>
        <taxon>Mortierellomycetes</taxon>
        <taxon>Mortierellales</taxon>
        <taxon>Mortierellaceae</taxon>
        <taxon>Modicella</taxon>
    </lineage>
</organism>
<accession>A0A9P6SUJ6</accession>
<comment type="caution">
    <text evidence="1">The sequence shown here is derived from an EMBL/GenBank/DDBJ whole genome shotgun (WGS) entry which is preliminary data.</text>
</comment>
<proteinExistence type="predicted"/>
<protein>
    <submittedName>
        <fullName evidence="1">Uncharacterized protein</fullName>
    </submittedName>
</protein>
<keyword evidence="2" id="KW-1185">Reference proteome</keyword>
<dbReference type="OrthoDB" id="338816at2759"/>
<gene>
    <name evidence="1" type="ORF">BGZ65_000541</name>
</gene>
<reference evidence="1" key="1">
    <citation type="journal article" date="2020" name="Fungal Divers.">
        <title>Resolving the Mortierellaceae phylogeny through synthesis of multi-gene phylogenetics and phylogenomics.</title>
        <authorList>
            <person name="Vandepol N."/>
            <person name="Liber J."/>
            <person name="Desiro A."/>
            <person name="Na H."/>
            <person name="Kennedy M."/>
            <person name="Barry K."/>
            <person name="Grigoriev I.V."/>
            <person name="Miller A.N."/>
            <person name="O'Donnell K."/>
            <person name="Stajich J.E."/>
            <person name="Bonito G."/>
        </authorList>
    </citation>
    <scope>NUCLEOTIDE SEQUENCE</scope>
    <source>
        <strain evidence="1">MES-2147</strain>
    </source>
</reference>
<dbReference type="Proteomes" id="UP000749646">
    <property type="component" value="Unassembled WGS sequence"/>
</dbReference>
<dbReference type="EMBL" id="JAAAHW010000273">
    <property type="protein sequence ID" value="KAG0004338.1"/>
    <property type="molecule type" value="Genomic_DNA"/>
</dbReference>
<dbReference type="AlphaFoldDB" id="A0A9P6SUJ6"/>
<evidence type="ECO:0000313" key="1">
    <source>
        <dbReference type="EMBL" id="KAG0004338.1"/>
    </source>
</evidence>